<sequence>MTATGWTLDELTARVAAALEGTAYAGAPNGRVRDVPDARAIRWYATIGLVDRPTMRGRTALYGPRHLAQLVAIKRRQSEGRRIADIQIELAEAPDAVLWEIADLPKHDQPRNRFWTEPPAPHAPPPAPPPALLSGVPLSGDVTLLLPGTPGPDDVAAIQAAAKPLLDLLAARGLTRDPSPDVSPDVSAERGSVQ</sequence>
<evidence type="ECO:0000259" key="2">
    <source>
        <dbReference type="Pfam" id="PF13411"/>
    </source>
</evidence>
<protein>
    <recommendedName>
        <fullName evidence="2">HTH merR-type domain-containing protein</fullName>
    </recommendedName>
</protein>
<feature type="region of interest" description="Disordered" evidence="1">
    <location>
        <begin position="174"/>
        <end position="194"/>
    </location>
</feature>
<feature type="region of interest" description="Disordered" evidence="1">
    <location>
        <begin position="109"/>
        <end position="134"/>
    </location>
</feature>
<proteinExistence type="predicted"/>
<feature type="compositionally biased region" description="Pro residues" evidence="1">
    <location>
        <begin position="118"/>
        <end position="131"/>
    </location>
</feature>
<keyword evidence="4" id="KW-1185">Reference proteome</keyword>
<evidence type="ECO:0000313" key="4">
    <source>
        <dbReference type="Proteomes" id="UP000660611"/>
    </source>
</evidence>
<reference evidence="3" key="1">
    <citation type="submission" date="2021-01" db="EMBL/GenBank/DDBJ databases">
        <title>Whole genome shotgun sequence of Dactylosporangium siamense NBRC 106093.</title>
        <authorList>
            <person name="Komaki H."/>
            <person name="Tamura T."/>
        </authorList>
    </citation>
    <scope>NUCLEOTIDE SEQUENCE</scope>
    <source>
        <strain evidence="3">NBRC 106093</strain>
    </source>
</reference>
<dbReference type="RefSeq" id="WP_203849907.1">
    <property type="nucleotide sequence ID" value="NZ_BAAAVW010000022.1"/>
</dbReference>
<dbReference type="InterPro" id="IPR009061">
    <property type="entry name" value="DNA-bd_dom_put_sf"/>
</dbReference>
<accession>A0A919PR45</accession>
<name>A0A919PR45_9ACTN</name>
<dbReference type="SUPFAM" id="SSF46955">
    <property type="entry name" value="Putative DNA-binding domain"/>
    <property type="match status" value="1"/>
</dbReference>
<dbReference type="Pfam" id="PF13411">
    <property type="entry name" value="MerR_1"/>
    <property type="match status" value="1"/>
</dbReference>
<feature type="domain" description="HTH merR-type" evidence="2">
    <location>
        <begin position="38"/>
        <end position="90"/>
    </location>
</feature>
<dbReference type="AlphaFoldDB" id="A0A919PR45"/>
<gene>
    <name evidence="3" type="ORF">Dsi01nite_062380</name>
</gene>
<dbReference type="Gene3D" id="1.10.1660.10">
    <property type="match status" value="1"/>
</dbReference>
<dbReference type="InterPro" id="IPR000551">
    <property type="entry name" value="MerR-type_HTH_dom"/>
</dbReference>
<organism evidence="3 4">
    <name type="scientific">Dactylosporangium siamense</name>
    <dbReference type="NCBI Taxonomy" id="685454"/>
    <lineage>
        <taxon>Bacteria</taxon>
        <taxon>Bacillati</taxon>
        <taxon>Actinomycetota</taxon>
        <taxon>Actinomycetes</taxon>
        <taxon>Micromonosporales</taxon>
        <taxon>Micromonosporaceae</taxon>
        <taxon>Dactylosporangium</taxon>
    </lineage>
</organism>
<dbReference type="GO" id="GO:0006355">
    <property type="term" value="P:regulation of DNA-templated transcription"/>
    <property type="evidence" value="ECO:0007669"/>
    <property type="project" value="InterPro"/>
</dbReference>
<evidence type="ECO:0000313" key="3">
    <source>
        <dbReference type="EMBL" id="GIG48197.1"/>
    </source>
</evidence>
<dbReference type="Proteomes" id="UP000660611">
    <property type="component" value="Unassembled WGS sequence"/>
</dbReference>
<dbReference type="GO" id="GO:0003677">
    <property type="term" value="F:DNA binding"/>
    <property type="evidence" value="ECO:0007669"/>
    <property type="project" value="InterPro"/>
</dbReference>
<dbReference type="EMBL" id="BONQ01000096">
    <property type="protein sequence ID" value="GIG48197.1"/>
    <property type="molecule type" value="Genomic_DNA"/>
</dbReference>
<comment type="caution">
    <text evidence="3">The sequence shown here is derived from an EMBL/GenBank/DDBJ whole genome shotgun (WGS) entry which is preliminary data.</text>
</comment>
<evidence type="ECO:0000256" key="1">
    <source>
        <dbReference type="SAM" id="MobiDB-lite"/>
    </source>
</evidence>